<organism evidence="1 2">
    <name type="scientific">Armillaria borealis</name>
    <dbReference type="NCBI Taxonomy" id="47425"/>
    <lineage>
        <taxon>Eukaryota</taxon>
        <taxon>Fungi</taxon>
        <taxon>Dikarya</taxon>
        <taxon>Basidiomycota</taxon>
        <taxon>Agaricomycotina</taxon>
        <taxon>Agaricomycetes</taxon>
        <taxon>Agaricomycetidae</taxon>
        <taxon>Agaricales</taxon>
        <taxon>Marasmiineae</taxon>
        <taxon>Physalacriaceae</taxon>
        <taxon>Armillaria</taxon>
    </lineage>
</organism>
<evidence type="ECO:0000313" key="1">
    <source>
        <dbReference type="EMBL" id="KAK0431311.1"/>
    </source>
</evidence>
<accession>A0AA39MDY9</accession>
<comment type="caution">
    <text evidence="1">The sequence shown here is derived from an EMBL/GenBank/DDBJ whole genome shotgun (WGS) entry which is preliminary data.</text>
</comment>
<name>A0AA39MDY9_9AGAR</name>
<reference evidence="1" key="1">
    <citation type="submission" date="2023-06" db="EMBL/GenBank/DDBJ databases">
        <authorList>
            <consortium name="Lawrence Berkeley National Laboratory"/>
            <person name="Ahrendt S."/>
            <person name="Sahu N."/>
            <person name="Indic B."/>
            <person name="Wong-Bajracharya J."/>
            <person name="Merenyi Z."/>
            <person name="Ke H.-M."/>
            <person name="Monk M."/>
            <person name="Kocsube S."/>
            <person name="Drula E."/>
            <person name="Lipzen A."/>
            <person name="Balint B."/>
            <person name="Henrissat B."/>
            <person name="Andreopoulos B."/>
            <person name="Martin F.M."/>
            <person name="Harder C.B."/>
            <person name="Rigling D."/>
            <person name="Ford K.L."/>
            <person name="Foster G.D."/>
            <person name="Pangilinan J."/>
            <person name="Papanicolaou A."/>
            <person name="Barry K."/>
            <person name="LaButti K."/>
            <person name="Viragh M."/>
            <person name="Koriabine M."/>
            <person name="Yan M."/>
            <person name="Riley R."/>
            <person name="Champramary S."/>
            <person name="Plett K.L."/>
            <person name="Tsai I.J."/>
            <person name="Slot J."/>
            <person name="Sipos G."/>
            <person name="Plett J."/>
            <person name="Nagy L.G."/>
            <person name="Grigoriev I.V."/>
        </authorList>
    </citation>
    <scope>NUCLEOTIDE SEQUENCE</scope>
    <source>
        <strain evidence="1">FPL87.14</strain>
    </source>
</reference>
<dbReference type="EMBL" id="JAUEPT010000117">
    <property type="protein sequence ID" value="KAK0431311.1"/>
    <property type="molecule type" value="Genomic_DNA"/>
</dbReference>
<dbReference type="AlphaFoldDB" id="A0AA39MDY9"/>
<proteinExistence type="predicted"/>
<protein>
    <submittedName>
        <fullName evidence="1">Uncharacterized protein</fullName>
    </submittedName>
</protein>
<dbReference type="Proteomes" id="UP001175226">
    <property type="component" value="Unassembled WGS sequence"/>
</dbReference>
<sequence length="205" mass="23593">MAPPKKYLTLEAKQQSIRDKSKHYYERCSESHSGARKWSHVKRVGKTSALEIQTISRATVYYPKSMRVKLASPPPPADVFPKLSDEAKVLWDDFNYFIGGMSLTSFVKHLLKKYFRSDSKCQGQIAVFVEPLDELYQFQKSYGCIIAQSLRIEGPSARHHALEQEGQSIGRAVEWVEDIWHCAIDGLGNLRLAYNRKLMAWQRRV</sequence>
<gene>
    <name evidence="1" type="ORF">EV421DRAFT_1743214</name>
</gene>
<evidence type="ECO:0000313" key="2">
    <source>
        <dbReference type="Proteomes" id="UP001175226"/>
    </source>
</evidence>
<keyword evidence="2" id="KW-1185">Reference proteome</keyword>